<evidence type="ECO:0000259" key="1">
    <source>
        <dbReference type="Pfam" id="PF10536"/>
    </source>
</evidence>
<dbReference type="AlphaFoldDB" id="A0A151QKW5"/>
<organism evidence="2 3">
    <name type="scientific">Cajanus cajan</name>
    <name type="common">Pigeon pea</name>
    <name type="synonym">Cajanus indicus</name>
    <dbReference type="NCBI Taxonomy" id="3821"/>
    <lineage>
        <taxon>Eukaryota</taxon>
        <taxon>Viridiplantae</taxon>
        <taxon>Streptophyta</taxon>
        <taxon>Embryophyta</taxon>
        <taxon>Tracheophyta</taxon>
        <taxon>Spermatophyta</taxon>
        <taxon>Magnoliopsida</taxon>
        <taxon>eudicotyledons</taxon>
        <taxon>Gunneridae</taxon>
        <taxon>Pentapetalae</taxon>
        <taxon>rosids</taxon>
        <taxon>fabids</taxon>
        <taxon>Fabales</taxon>
        <taxon>Fabaceae</taxon>
        <taxon>Papilionoideae</taxon>
        <taxon>50 kb inversion clade</taxon>
        <taxon>NPAAA clade</taxon>
        <taxon>indigoferoid/millettioid clade</taxon>
        <taxon>Phaseoleae</taxon>
        <taxon>Cajanus</taxon>
    </lineage>
</organism>
<dbReference type="Pfam" id="PF10536">
    <property type="entry name" value="PMD"/>
    <property type="match status" value="1"/>
</dbReference>
<dbReference type="PANTHER" id="PTHR46033:SF62">
    <property type="entry name" value="AMINOTRANSFERASE-LIKE PLANT MOBILE DOMAIN-CONTAINING PROTEIN"/>
    <property type="match status" value="1"/>
</dbReference>
<accession>A0A151QKW5</accession>
<dbReference type="EMBL" id="KQ486970">
    <property type="protein sequence ID" value="KYP30939.1"/>
    <property type="molecule type" value="Genomic_DNA"/>
</dbReference>
<sequence length="154" mass="17377">MFGIEKMIGVPHQIVSLLEQAGFRWIARLNYIKVSPGLLTALVEQWRLETHTFHMPFEECIITLEDVGMLVGLPVDGEPVLTRGSANILELAHDLLVVVPPQSEIKGHRVKLSCLETHFNDIVDDIIDLDQLLPYARTWILRFLGGLIVLDRSS</sequence>
<dbReference type="PANTHER" id="PTHR46033">
    <property type="entry name" value="PROTEIN MAIN-LIKE 2"/>
    <property type="match status" value="1"/>
</dbReference>
<protein>
    <submittedName>
        <fullName evidence="2">Serine/threonine protein phosphatase 7 long form isogeny</fullName>
    </submittedName>
</protein>
<name>A0A151QKW5_CAJCA</name>
<dbReference type="GO" id="GO:0010073">
    <property type="term" value="P:meristem maintenance"/>
    <property type="evidence" value="ECO:0007669"/>
    <property type="project" value="InterPro"/>
</dbReference>
<evidence type="ECO:0000313" key="2">
    <source>
        <dbReference type="EMBL" id="KYP30939.1"/>
    </source>
</evidence>
<feature type="domain" description="Aminotransferase-like plant mobile" evidence="1">
    <location>
        <begin position="22"/>
        <end position="127"/>
    </location>
</feature>
<proteinExistence type="predicted"/>
<dbReference type="InterPro" id="IPR044824">
    <property type="entry name" value="MAIN-like"/>
</dbReference>
<dbReference type="Proteomes" id="UP000075243">
    <property type="component" value="Unassembled WGS sequence"/>
</dbReference>
<reference evidence="2" key="1">
    <citation type="journal article" date="2012" name="Nat. Biotechnol.">
        <title>Draft genome sequence of pigeonpea (Cajanus cajan), an orphan legume crop of resource-poor farmers.</title>
        <authorList>
            <person name="Varshney R.K."/>
            <person name="Chen W."/>
            <person name="Li Y."/>
            <person name="Bharti A.K."/>
            <person name="Saxena R.K."/>
            <person name="Schlueter J.A."/>
            <person name="Donoghue M.T."/>
            <person name="Azam S."/>
            <person name="Fan G."/>
            <person name="Whaley A.M."/>
            <person name="Farmer A.D."/>
            <person name="Sheridan J."/>
            <person name="Iwata A."/>
            <person name="Tuteja R."/>
            <person name="Penmetsa R.V."/>
            <person name="Wu W."/>
            <person name="Upadhyaya H.D."/>
            <person name="Yang S.P."/>
            <person name="Shah T."/>
            <person name="Saxena K.B."/>
            <person name="Michael T."/>
            <person name="McCombie W.R."/>
            <person name="Yang B."/>
            <person name="Zhang G."/>
            <person name="Yang H."/>
            <person name="Wang J."/>
            <person name="Spillane C."/>
            <person name="Cook D.R."/>
            <person name="May G.D."/>
            <person name="Xu X."/>
            <person name="Jackson S.A."/>
        </authorList>
    </citation>
    <scope>NUCLEOTIDE SEQUENCE [LARGE SCALE GENOMIC DNA]</scope>
</reference>
<evidence type="ECO:0000313" key="3">
    <source>
        <dbReference type="Proteomes" id="UP000075243"/>
    </source>
</evidence>
<dbReference type="Gramene" id="C.cajan_44988.t">
    <property type="protein sequence ID" value="C.cajan_44988.t"/>
    <property type="gene ID" value="C.cajan_44988"/>
</dbReference>
<gene>
    <name evidence="2" type="ORF">KK1_049532</name>
</gene>
<dbReference type="InterPro" id="IPR019557">
    <property type="entry name" value="AminoTfrase-like_pln_mobile"/>
</dbReference>
<keyword evidence="3" id="KW-1185">Reference proteome</keyword>